<dbReference type="PANTHER" id="PTHR33055:SF3">
    <property type="entry name" value="PUTATIVE TRANSPOSASE FOR IS117-RELATED"/>
    <property type="match status" value="1"/>
</dbReference>
<name>A0ABV7WTV7_9GAMM</name>
<dbReference type="InterPro" id="IPR047650">
    <property type="entry name" value="Transpos_IS110"/>
</dbReference>
<comment type="caution">
    <text evidence="2">The sequence shown here is derived from an EMBL/GenBank/DDBJ whole genome shotgun (WGS) entry which is preliminary data.</text>
</comment>
<dbReference type="PANTHER" id="PTHR33055">
    <property type="entry name" value="TRANSPOSASE FOR INSERTION SEQUENCE ELEMENT IS1111A"/>
    <property type="match status" value="1"/>
</dbReference>
<feature type="domain" description="Transposase IS110-like N-terminal" evidence="1">
    <location>
        <begin position="7"/>
        <end position="147"/>
    </location>
</feature>
<gene>
    <name evidence="2" type="ORF">ACFOND_13825</name>
</gene>
<organism evidence="2 3">
    <name type="scientific">Reinekea marina</name>
    <dbReference type="NCBI Taxonomy" id="1310421"/>
    <lineage>
        <taxon>Bacteria</taxon>
        <taxon>Pseudomonadati</taxon>
        <taxon>Pseudomonadota</taxon>
        <taxon>Gammaproteobacteria</taxon>
        <taxon>Oceanospirillales</taxon>
        <taxon>Saccharospirillaceae</taxon>
        <taxon>Reinekea</taxon>
    </lineage>
</organism>
<keyword evidence="3" id="KW-1185">Reference proteome</keyword>
<dbReference type="Proteomes" id="UP001595710">
    <property type="component" value="Unassembled WGS sequence"/>
</dbReference>
<dbReference type="EMBL" id="JBHRYN010000019">
    <property type="protein sequence ID" value="MFC3702716.1"/>
    <property type="molecule type" value="Genomic_DNA"/>
</dbReference>
<dbReference type="RefSeq" id="WP_377363297.1">
    <property type="nucleotide sequence ID" value="NZ_JBHRYN010000019.1"/>
</dbReference>
<sequence>MQNTNIIGLDLAKSVFQLSVLDHRGNEIKKKQLKRAQVLPFLAKQPTSVVAMEACSGSHYWARQLAKLGHTVKVIHPRYVKPFVQVNKNDTRDALGIAEAASRPTMPTVAVKNVEQQDLQALHRVRERIVKERVAVGNELRGLLAEYGVI</sequence>
<evidence type="ECO:0000313" key="3">
    <source>
        <dbReference type="Proteomes" id="UP001595710"/>
    </source>
</evidence>
<accession>A0ABV7WTV7</accession>
<dbReference type="Pfam" id="PF01548">
    <property type="entry name" value="DEDD_Tnp_IS110"/>
    <property type="match status" value="1"/>
</dbReference>
<evidence type="ECO:0000313" key="2">
    <source>
        <dbReference type="EMBL" id="MFC3702716.1"/>
    </source>
</evidence>
<proteinExistence type="predicted"/>
<feature type="non-terminal residue" evidence="2">
    <location>
        <position position="150"/>
    </location>
</feature>
<dbReference type="NCBIfam" id="NF033542">
    <property type="entry name" value="transpos_IS110"/>
    <property type="match status" value="1"/>
</dbReference>
<dbReference type="InterPro" id="IPR002525">
    <property type="entry name" value="Transp_IS110-like_N"/>
</dbReference>
<evidence type="ECO:0000259" key="1">
    <source>
        <dbReference type="Pfam" id="PF01548"/>
    </source>
</evidence>
<reference evidence="3" key="1">
    <citation type="journal article" date="2019" name="Int. J. Syst. Evol. Microbiol.">
        <title>The Global Catalogue of Microorganisms (GCM) 10K type strain sequencing project: providing services to taxonomists for standard genome sequencing and annotation.</title>
        <authorList>
            <consortium name="The Broad Institute Genomics Platform"/>
            <consortium name="The Broad Institute Genome Sequencing Center for Infectious Disease"/>
            <person name="Wu L."/>
            <person name="Ma J."/>
        </authorList>
    </citation>
    <scope>NUCLEOTIDE SEQUENCE [LARGE SCALE GENOMIC DNA]</scope>
    <source>
        <strain evidence="3">CECT 8288</strain>
    </source>
</reference>
<protein>
    <submittedName>
        <fullName evidence="2">IS110 family transposase</fullName>
    </submittedName>
</protein>